<proteinExistence type="inferred from homology"/>
<dbReference type="AlphaFoldDB" id="E7G8K5"/>
<dbReference type="InterPro" id="IPR025720">
    <property type="entry name" value="RibU"/>
</dbReference>
<dbReference type="HOGENOM" id="CLU_086673_0_1_9"/>
<dbReference type="GeneID" id="78230738"/>
<keyword evidence="7 8" id="KW-0472">Membrane</keyword>
<comment type="similarity">
    <text evidence="2 8">Belongs to the prokaryotic riboflavin transporter (P-RFT) (TC 2.A.87) family.</text>
</comment>
<keyword evidence="5 9" id="KW-0812">Transmembrane</keyword>
<dbReference type="EMBL" id="ADKX01000018">
    <property type="protein sequence ID" value="EFW05644.1"/>
    <property type="molecule type" value="Genomic_DNA"/>
</dbReference>
<evidence type="ECO:0000256" key="5">
    <source>
        <dbReference type="ARBA" id="ARBA00022692"/>
    </source>
</evidence>
<name>E7G8K5_9FIRM</name>
<feature type="transmembrane region" description="Helical" evidence="9">
    <location>
        <begin position="12"/>
        <end position="32"/>
    </location>
</feature>
<organism evidence="10 11">
    <name type="scientific">Coprobacillus cateniformis</name>
    <dbReference type="NCBI Taxonomy" id="100884"/>
    <lineage>
        <taxon>Bacteria</taxon>
        <taxon>Bacillati</taxon>
        <taxon>Bacillota</taxon>
        <taxon>Erysipelotrichia</taxon>
        <taxon>Erysipelotrichales</taxon>
        <taxon>Coprobacillaceae</taxon>
        <taxon>Coprobacillus</taxon>
    </lineage>
</organism>
<accession>E7G8K5</accession>
<dbReference type="Gene3D" id="1.10.1760.20">
    <property type="match status" value="1"/>
</dbReference>
<dbReference type="RefSeq" id="WP_008788209.1">
    <property type="nucleotide sequence ID" value="NZ_AKCB01000002.1"/>
</dbReference>
<keyword evidence="3 8" id="KW-0813">Transport</keyword>
<sequence>MKNMNVKEMTTLGILSALAMILSLLAFFPLVPAVPWLTYDPKDIVIVIGGFIYGPFAAFLMSSICAVLEIVFKGGTIIDVMMNIISTCAFACVASTIYKKNRSKKGAIIGLVSGIVVMTVCMTIWNYIITPIYYNMPREAVVSMWLPGIVLFNILKASLNAGITLLLYKSVVTILRKTHLVEGQGQHAKSSGLIIIGLFITISIICVVLAIQGLI</sequence>
<dbReference type="GO" id="GO:0032217">
    <property type="term" value="F:riboflavin transmembrane transporter activity"/>
    <property type="evidence" value="ECO:0007669"/>
    <property type="project" value="UniProtKB-UniRule"/>
</dbReference>
<comment type="caution">
    <text evidence="10">The sequence shown here is derived from an EMBL/GenBank/DDBJ whole genome shotgun (WGS) entry which is preliminary data.</text>
</comment>
<keyword evidence="11" id="KW-1185">Reference proteome</keyword>
<dbReference type="PANTHER" id="PTHR38438:SF1">
    <property type="entry name" value="RIBOFLAVIN TRANSPORTER RIBU"/>
    <property type="match status" value="1"/>
</dbReference>
<feature type="transmembrane region" description="Helical" evidence="9">
    <location>
        <begin position="192"/>
        <end position="214"/>
    </location>
</feature>
<evidence type="ECO:0000256" key="2">
    <source>
        <dbReference type="ARBA" id="ARBA00005540"/>
    </source>
</evidence>
<keyword evidence="6 9" id="KW-1133">Transmembrane helix</keyword>
<dbReference type="PIRSF" id="PIRSF037778">
    <property type="entry name" value="UCP037778_transp_RibU"/>
    <property type="match status" value="1"/>
</dbReference>
<feature type="transmembrane region" description="Helical" evidence="9">
    <location>
        <begin position="44"/>
        <end position="72"/>
    </location>
</feature>
<protein>
    <recommendedName>
        <fullName evidence="8">Riboflavin transporter</fullName>
    </recommendedName>
</protein>
<feature type="transmembrane region" description="Helical" evidence="9">
    <location>
        <begin position="149"/>
        <end position="171"/>
    </location>
</feature>
<keyword evidence="4 8" id="KW-1003">Cell membrane</keyword>
<dbReference type="InterPro" id="IPR024529">
    <property type="entry name" value="ECF_trnsprt_substrate-spec"/>
</dbReference>
<feature type="transmembrane region" description="Helical" evidence="9">
    <location>
        <begin position="107"/>
        <end position="129"/>
    </location>
</feature>
<reference evidence="10 11" key="1">
    <citation type="submission" date="2010-12" db="EMBL/GenBank/DDBJ databases">
        <title>The Genome Sequence of Coprobacillus sp. strain 29_1.</title>
        <authorList>
            <consortium name="The Broad Institute Genome Sequencing Platform"/>
            <person name="Earl A."/>
            <person name="Ward D."/>
            <person name="Feldgarden M."/>
            <person name="Gevers D."/>
            <person name="Daigneault M."/>
            <person name="Sibley C.D."/>
            <person name="White A."/>
            <person name="Strauss J."/>
            <person name="Allen-Vercoe E."/>
            <person name="Young S.K."/>
            <person name="Zeng Q."/>
            <person name="Gargeya S."/>
            <person name="Fitzgerald M."/>
            <person name="Haas B."/>
            <person name="Abouelleil A."/>
            <person name="Alvarado L."/>
            <person name="Arachchi H.M."/>
            <person name="Berlin A."/>
            <person name="Brown A."/>
            <person name="Chapman S.B."/>
            <person name="Chen Z."/>
            <person name="Dunbar C."/>
            <person name="Freedman E."/>
            <person name="Gearin G."/>
            <person name="Gellesch M."/>
            <person name="Goldberg J."/>
            <person name="Griggs A."/>
            <person name="Gujja S."/>
            <person name="Heilman E."/>
            <person name="Heiman D."/>
            <person name="Howarth C."/>
            <person name="Larson L."/>
            <person name="Lui A."/>
            <person name="MacDonald P.J.P."/>
            <person name="Mehta T."/>
            <person name="Montmayeur A."/>
            <person name="Murphy C."/>
            <person name="Neiman D."/>
            <person name="Pearson M."/>
            <person name="Priest M."/>
            <person name="Roberts A."/>
            <person name="Saif S."/>
            <person name="Shea T."/>
            <person name="Shenoy N."/>
            <person name="Sisk P."/>
            <person name="Stolte C."/>
            <person name="Sykes S."/>
            <person name="White J."/>
            <person name="Yandava C."/>
            <person name="Nusbaum C."/>
            <person name="Birren B."/>
        </authorList>
    </citation>
    <scope>NUCLEOTIDE SEQUENCE [LARGE SCALE GENOMIC DNA]</scope>
    <source>
        <strain evidence="10 11">29_1</strain>
    </source>
</reference>
<evidence type="ECO:0000256" key="8">
    <source>
        <dbReference type="PIRNR" id="PIRNR037778"/>
    </source>
</evidence>
<gene>
    <name evidence="10" type="ORF">HMPREF9488_01093</name>
</gene>
<evidence type="ECO:0000256" key="1">
    <source>
        <dbReference type="ARBA" id="ARBA00004651"/>
    </source>
</evidence>
<dbReference type="PANTHER" id="PTHR38438">
    <property type="entry name" value="RIBOFLAVIN TRANSPORTER RIBU"/>
    <property type="match status" value="1"/>
</dbReference>
<dbReference type="Proteomes" id="UP000003157">
    <property type="component" value="Unassembled WGS sequence"/>
</dbReference>
<evidence type="ECO:0000313" key="11">
    <source>
        <dbReference type="Proteomes" id="UP000003157"/>
    </source>
</evidence>
<dbReference type="GO" id="GO:0005886">
    <property type="term" value="C:plasma membrane"/>
    <property type="evidence" value="ECO:0007669"/>
    <property type="project" value="UniProtKB-SubCell"/>
</dbReference>
<comment type="function">
    <text evidence="8">Probably a riboflavin-binding protein that interacts with the energy-coupling factor (ECF) ABC-transporter complex.</text>
</comment>
<evidence type="ECO:0000256" key="7">
    <source>
        <dbReference type="ARBA" id="ARBA00023136"/>
    </source>
</evidence>
<evidence type="ECO:0000256" key="3">
    <source>
        <dbReference type="ARBA" id="ARBA00022448"/>
    </source>
</evidence>
<evidence type="ECO:0000256" key="6">
    <source>
        <dbReference type="ARBA" id="ARBA00022989"/>
    </source>
</evidence>
<dbReference type="OrthoDB" id="9809216at2"/>
<evidence type="ECO:0000256" key="4">
    <source>
        <dbReference type="ARBA" id="ARBA00022475"/>
    </source>
</evidence>
<evidence type="ECO:0000313" key="10">
    <source>
        <dbReference type="EMBL" id="EFW05644.1"/>
    </source>
</evidence>
<evidence type="ECO:0000256" key="9">
    <source>
        <dbReference type="SAM" id="Phobius"/>
    </source>
</evidence>
<dbReference type="eggNOG" id="COG3601">
    <property type="taxonomic scope" value="Bacteria"/>
</dbReference>
<comment type="subcellular location">
    <subcellularLocation>
        <location evidence="1">Cell membrane</location>
        <topology evidence="1">Multi-pass membrane protein</topology>
    </subcellularLocation>
</comment>
<dbReference type="STRING" id="100884.GCA_000269565_02939"/>
<dbReference type="Pfam" id="PF12822">
    <property type="entry name" value="ECF_trnsprt"/>
    <property type="match status" value="1"/>
</dbReference>